<reference evidence="2 3" key="1">
    <citation type="submission" date="2020-08" db="EMBL/GenBank/DDBJ databases">
        <title>Genomic Encyclopedia of Type Strains, Phase IV (KMG-IV): sequencing the most valuable type-strain genomes for metagenomic binning, comparative biology and taxonomic classification.</title>
        <authorList>
            <person name="Goeker M."/>
        </authorList>
    </citation>
    <scope>NUCLEOTIDE SEQUENCE [LARGE SCALE GENOMIC DNA]</scope>
    <source>
        <strain evidence="2 3">DSM 17498</strain>
    </source>
</reference>
<evidence type="ECO:0000313" key="2">
    <source>
        <dbReference type="EMBL" id="MBB5051135.1"/>
    </source>
</evidence>
<gene>
    <name evidence="2" type="ORF">HNQ36_001089</name>
</gene>
<keyword evidence="1" id="KW-0812">Transmembrane</keyword>
<dbReference type="RefSeq" id="WP_184082922.1">
    <property type="nucleotide sequence ID" value="NZ_JACHIJ010000002.1"/>
</dbReference>
<comment type="caution">
    <text evidence="2">The sequence shown here is derived from an EMBL/GenBank/DDBJ whole genome shotgun (WGS) entry which is preliminary data.</text>
</comment>
<feature type="transmembrane region" description="Helical" evidence="1">
    <location>
        <begin position="7"/>
        <end position="28"/>
    </location>
</feature>
<evidence type="ECO:0000313" key="3">
    <source>
        <dbReference type="Proteomes" id="UP000521227"/>
    </source>
</evidence>
<name>A0A840MTN8_9BRAD</name>
<keyword evidence="1" id="KW-1133">Transmembrane helix</keyword>
<accession>A0A840MTN8</accession>
<dbReference type="AlphaFoldDB" id="A0A840MTN8"/>
<organism evidence="2 3">
    <name type="scientific">Afipia massiliensis</name>
    <dbReference type="NCBI Taxonomy" id="211460"/>
    <lineage>
        <taxon>Bacteria</taxon>
        <taxon>Pseudomonadati</taxon>
        <taxon>Pseudomonadota</taxon>
        <taxon>Alphaproteobacteria</taxon>
        <taxon>Hyphomicrobiales</taxon>
        <taxon>Nitrobacteraceae</taxon>
        <taxon>Afipia</taxon>
    </lineage>
</organism>
<proteinExistence type="predicted"/>
<sequence length="80" mass="9267">MNYAIANYLPYVLSAITIWMTLLAGNLHRKAWLVGLLNQALWLLWILTTASWGFIPLNIALWIVYARNHFRWARSAPGVR</sequence>
<evidence type="ECO:0000256" key="1">
    <source>
        <dbReference type="SAM" id="Phobius"/>
    </source>
</evidence>
<dbReference type="Proteomes" id="UP000521227">
    <property type="component" value="Unassembled WGS sequence"/>
</dbReference>
<keyword evidence="1" id="KW-0472">Membrane</keyword>
<feature type="transmembrane region" description="Helical" evidence="1">
    <location>
        <begin position="40"/>
        <end position="65"/>
    </location>
</feature>
<dbReference type="EMBL" id="JACHIJ010000002">
    <property type="protein sequence ID" value="MBB5051135.1"/>
    <property type="molecule type" value="Genomic_DNA"/>
</dbReference>
<protein>
    <submittedName>
        <fullName evidence="2">Uncharacterized protein</fullName>
    </submittedName>
</protein>